<evidence type="ECO:0000256" key="4">
    <source>
        <dbReference type="ARBA" id="ARBA00022771"/>
    </source>
</evidence>
<dbReference type="InterPro" id="IPR011011">
    <property type="entry name" value="Znf_FYVE_PHD"/>
</dbReference>
<dbReference type="CDD" id="cd00086">
    <property type="entry name" value="homeodomain"/>
    <property type="match status" value="1"/>
</dbReference>
<keyword evidence="8 11" id="KW-0371">Homeobox</keyword>
<feature type="compositionally biased region" description="Polar residues" evidence="14">
    <location>
        <begin position="764"/>
        <end position="786"/>
    </location>
</feature>
<evidence type="ECO:0000256" key="10">
    <source>
        <dbReference type="ARBA" id="ARBA00023242"/>
    </source>
</evidence>
<evidence type="ECO:0000256" key="8">
    <source>
        <dbReference type="ARBA" id="ARBA00023155"/>
    </source>
</evidence>
<dbReference type="SMART" id="SM00389">
    <property type="entry name" value="HOX"/>
    <property type="match status" value="1"/>
</dbReference>
<feature type="compositionally biased region" description="Basic and acidic residues" evidence="14">
    <location>
        <begin position="453"/>
        <end position="464"/>
    </location>
</feature>
<keyword evidence="3" id="KW-0479">Metal-binding</keyword>
<dbReference type="InterPro" id="IPR045876">
    <property type="entry name" value="PRHA-like_PHD-finger"/>
</dbReference>
<comment type="caution">
    <text evidence="17">The sequence shown here is derived from an EMBL/GenBank/DDBJ whole genome shotgun (WGS) entry which is preliminary data.</text>
</comment>
<evidence type="ECO:0000259" key="16">
    <source>
        <dbReference type="PROSITE" id="PS50071"/>
    </source>
</evidence>
<evidence type="ECO:0000256" key="6">
    <source>
        <dbReference type="ARBA" id="ARBA00023015"/>
    </source>
</evidence>
<evidence type="ECO:0000256" key="13">
    <source>
        <dbReference type="RuleBase" id="RU000682"/>
    </source>
</evidence>
<evidence type="ECO:0000256" key="12">
    <source>
        <dbReference type="PROSITE-ProRule" id="PRU00146"/>
    </source>
</evidence>
<feature type="domain" description="Homeobox" evidence="16">
    <location>
        <begin position="688"/>
        <end position="748"/>
    </location>
</feature>
<keyword evidence="6" id="KW-0805">Transcription regulation</keyword>
<name>A0AAW2RWI6_SESRA</name>
<evidence type="ECO:0000256" key="11">
    <source>
        <dbReference type="PROSITE-ProRule" id="PRU00108"/>
    </source>
</evidence>
<evidence type="ECO:0000256" key="7">
    <source>
        <dbReference type="ARBA" id="ARBA00023125"/>
    </source>
</evidence>
<protein>
    <submittedName>
        <fullName evidence="17">Pathogenesis-related homeodomain protein</fullName>
    </submittedName>
</protein>
<feature type="compositionally biased region" description="Basic and acidic residues" evidence="14">
    <location>
        <begin position="651"/>
        <end position="663"/>
    </location>
</feature>
<dbReference type="PANTHER" id="PTHR12628:SF13">
    <property type="entry name" value="HOMEOBOX PROTEIN HAT3.1"/>
    <property type="match status" value="1"/>
</dbReference>
<reference evidence="17" key="1">
    <citation type="submission" date="2020-06" db="EMBL/GenBank/DDBJ databases">
        <authorList>
            <person name="Li T."/>
            <person name="Hu X."/>
            <person name="Zhang T."/>
            <person name="Song X."/>
            <person name="Zhang H."/>
            <person name="Dai N."/>
            <person name="Sheng W."/>
            <person name="Hou X."/>
            <person name="Wei L."/>
        </authorList>
    </citation>
    <scope>NUCLEOTIDE SEQUENCE</scope>
    <source>
        <strain evidence="17">G02</strain>
        <tissue evidence="17">Leaf</tissue>
    </source>
</reference>
<feature type="compositionally biased region" description="Basic residues" evidence="14">
    <location>
        <begin position="209"/>
        <end position="219"/>
    </location>
</feature>
<dbReference type="PROSITE" id="PS50016">
    <property type="entry name" value="ZF_PHD_2"/>
    <property type="match status" value="1"/>
</dbReference>
<dbReference type="PROSITE" id="PS01359">
    <property type="entry name" value="ZF_PHD_1"/>
    <property type="match status" value="1"/>
</dbReference>
<dbReference type="CDD" id="cd15504">
    <property type="entry name" value="PHD_PRHA_like"/>
    <property type="match status" value="1"/>
</dbReference>
<keyword evidence="5" id="KW-0862">Zinc</keyword>
<evidence type="ECO:0000256" key="14">
    <source>
        <dbReference type="SAM" id="MobiDB-lite"/>
    </source>
</evidence>
<proteinExistence type="inferred from homology"/>
<feature type="region of interest" description="Disordered" evidence="14">
    <location>
        <begin position="149"/>
        <end position="224"/>
    </location>
</feature>
<dbReference type="GO" id="GO:0008270">
    <property type="term" value="F:zinc ion binding"/>
    <property type="evidence" value="ECO:0007669"/>
    <property type="project" value="UniProtKB-KW"/>
</dbReference>
<feature type="region of interest" description="Disordered" evidence="14">
    <location>
        <begin position="75"/>
        <end position="97"/>
    </location>
</feature>
<dbReference type="GO" id="GO:0045814">
    <property type="term" value="P:negative regulation of gene expression, epigenetic"/>
    <property type="evidence" value="ECO:0007669"/>
    <property type="project" value="TreeGrafter"/>
</dbReference>
<keyword evidence="9" id="KW-0804">Transcription</keyword>
<dbReference type="Gene3D" id="3.30.40.10">
    <property type="entry name" value="Zinc/RING finger domain, C3HC4 (zinc finger)"/>
    <property type="match status" value="1"/>
</dbReference>
<keyword evidence="4 12" id="KW-0863">Zinc-finger</keyword>
<feature type="region of interest" description="Disordered" evidence="14">
    <location>
        <begin position="838"/>
        <end position="861"/>
    </location>
</feature>
<evidence type="ECO:0000256" key="5">
    <source>
        <dbReference type="ARBA" id="ARBA00022833"/>
    </source>
</evidence>
<dbReference type="InterPro" id="IPR019786">
    <property type="entry name" value="Zinc_finger_PHD-type_CS"/>
</dbReference>
<evidence type="ECO:0000256" key="3">
    <source>
        <dbReference type="ARBA" id="ARBA00022723"/>
    </source>
</evidence>
<feature type="compositionally biased region" description="Polar residues" evidence="14">
    <location>
        <begin position="638"/>
        <end position="650"/>
    </location>
</feature>
<dbReference type="SUPFAM" id="SSF46689">
    <property type="entry name" value="Homeodomain-like"/>
    <property type="match status" value="1"/>
</dbReference>
<feature type="region of interest" description="Disordered" evidence="14">
    <location>
        <begin position="748"/>
        <end position="788"/>
    </location>
</feature>
<evidence type="ECO:0000259" key="15">
    <source>
        <dbReference type="PROSITE" id="PS50016"/>
    </source>
</evidence>
<dbReference type="PANTHER" id="PTHR12628">
    <property type="entry name" value="POLYCOMB-LIKE TRANSCRIPTION FACTOR"/>
    <property type="match status" value="1"/>
</dbReference>
<keyword evidence="10 11" id="KW-0539">Nucleus</keyword>
<feature type="compositionally biased region" description="Polar residues" evidence="14">
    <location>
        <begin position="846"/>
        <end position="861"/>
    </location>
</feature>
<feature type="compositionally biased region" description="Acidic residues" evidence="14">
    <location>
        <begin position="525"/>
        <end position="541"/>
    </location>
</feature>
<dbReference type="Pfam" id="PF00046">
    <property type="entry name" value="Homeodomain"/>
    <property type="match status" value="1"/>
</dbReference>
<feature type="compositionally biased region" description="Polar residues" evidence="14">
    <location>
        <begin position="1"/>
        <end position="12"/>
    </location>
</feature>
<sequence>MGLIENGTQDPESNVIEPLKTSENLPQDPKCGPLKPANYIMDSMRLVTETMEQKEVTGSQNFGKNIGLVEEISDQIKETEPNPEDISQNLDAEKEEPPLESAKTLSIAQTLEVTSQNGLANLENMCISPEVAFANPGYGKLETVQIDETNNSGQLDTEDRGYSVQSRKRKAGLKGPVTSSWVLRSKSQEKPKAPEANGNVKEDSANGERKKRGKKKKPMQKTTVNEFSRTKTHLRYLLHRIKYEQSLIDAYSAEGWKGQSLDKLKPEKELQRAKSHILRYKLKIRALFQRLDMSLAVGKLPESLFDSHGEIDSEDIFCAKCGSKDLPLDNDIILCDGACERGFHQFCLEPPLLKEDIPPGDEGWICPGCDCKVDCIDMLKDFQGTKISHTDSWEVYSELLNNFSLGDEISCSLCFLSDVQKIFPEAAAAASGKTLDNGSGSSSDDSDDDDYDPDKPDAVEKVEGDESSSDESNYFSASDDLAASLNNEKYLGLPSDDSEDDDFDPSALDPDKQAEQESSSSDFTSDSEDLGALLDDTEAGEDLGHISPSSYHNQSSTGSKEENVKVGGTKRQSLKDELSYLMETCGEPVSGKRHVERLDYKSLHDETYGNSSSDSSDEDFVDTSPPKRRRIDREKSEVTSPSKTPITENNMKAKDENQKESKHLPKRTRKNIGDTIESSSKVGSSSTSTKRSANKRLGEAVTQRLYASFNENQYPERAVKENLAKELGLKIQQVSKWFENARWSFHHRSRVGSNSAEKPPEPQPTISTDNHSSNQNVELQESSTIQAGEHITEVKVDNLVTNSFKENSGTWAFRKRRAKIDQPLDDIHVDDKTQEQKMLVDMRSPQPCSSKRQTRSSNSVA</sequence>
<reference evidence="17" key="2">
    <citation type="journal article" date="2024" name="Plant">
        <title>Genomic evolution and insights into agronomic trait innovations of Sesamum species.</title>
        <authorList>
            <person name="Miao H."/>
            <person name="Wang L."/>
            <person name="Qu L."/>
            <person name="Liu H."/>
            <person name="Sun Y."/>
            <person name="Le M."/>
            <person name="Wang Q."/>
            <person name="Wei S."/>
            <person name="Zheng Y."/>
            <person name="Lin W."/>
            <person name="Duan Y."/>
            <person name="Cao H."/>
            <person name="Xiong S."/>
            <person name="Wang X."/>
            <person name="Wei L."/>
            <person name="Li C."/>
            <person name="Ma Q."/>
            <person name="Ju M."/>
            <person name="Zhao R."/>
            <person name="Li G."/>
            <person name="Mu C."/>
            <person name="Tian Q."/>
            <person name="Mei H."/>
            <person name="Zhang T."/>
            <person name="Gao T."/>
            <person name="Zhang H."/>
        </authorList>
    </citation>
    <scope>NUCLEOTIDE SEQUENCE</scope>
    <source>
        <strain evidence="17">G02</strain>
    </source>
</reference>
<dbReference type="FunFam" id="3.30.40.10:FF:000650">
    <property type="entry name" value="Homeobox protein HAT3.1"/>
    <property type="match status" value="1"/>
</dbReference>
<evidence type="ECO:0000256" key="1">
    <source>
        <dbReference type="ARBA" id="ARBA00004123"/>
    </source>
</evidence>
<comment type="subcellular location">
    <subcellularLocation>
        <location evidence="1 11 13">Nucleus</location>
    </subcellularLocation>
</comment>
<dbReference type="SMART" id="SM00249">
    <property type="entry name" value="PHD"/>
    <property type="match status" value="1"/>
</dbReference>
<dbReference type="GO" id="GO:0003682">
    <property type="term" value="F:chromatin binding"/>
    <property type="evidence" value="ECO:0007669"/>
    <property type="project" value="TreeGrafter"/>
</dbReference>
<dbReference type="InterPro" id="IPR009057">
    <property type="entry name" value="Homeodomain-like_sf"/>
</dbReference>
<feature type="region of interest" description="Disordered" evidence="14">
    <location>
        <begin position="490"/>
        <end position="572"/>
    </location>
</feature>
<feature type="region of interest" description="Disordered" evidence="14">
    <location>
        <begin position="430"/>
        <end position="474"/>
    </location>
</feature>
<feature type="compositionally biased region" description="Low complexity" evidence="14">
    <location>
        <begin position="678"/>
        <end position="691"/>
    </location>
</feature>
<dbReference type="GO" id="GO:0005634">
    <property type="term" value="C:nucleus"/>
    <property type="evidence" value="ECO:0007669"/>
    <property type="project" value="UniProtKB-SubCell"/>
</dbReference>
<dbReference type="EMBL" id="JACGWJ010000012">
    <property type="protein sequence ID" value="KAL0384277.1"/>
    <property type="molecule type" value="Genomic_DNA"/>
</dbReference>
<comment type="similarity">
    <text evidence="2">Belongs to the PHD-associated homeobox family.</text>
</comment>
<evidence type="ECO:0000256" key="9">
    <source>
        <dbReference type="ARBA" id="ARBA00023163"/>
    </source>
</evidence>
<feature type="compositionally biased region" description="Basic and acidic residues" evidence="14">
    <location>
        <begin position="596"/>
        <end position="607"/>
    </location>
</feature>
<dbReference type="AlphaFoldDB" id="A0AAW2RWI6"/>
<feature type="compositionally biased region" description="Polar residues" evidence="14">
    <location>
        <begin position="547"/>
        <end position="558"/>
    </location>
</feature>
<keyword evidence="7 11" id="KW-0238">DNA-binding</keyword>
<dbReference type="PROSITE" id="PS50071">
    <property type="entry name" value="HOMEOBOX_2"/>
    <property type="match status" value="1"/>
</dbReference>
<gene>
    <name evidence="17" type="ORF">Sradi_2822000</name>
</gene>
<dbReference type="Pfam" id="PF00628">
    <property type="entry name" value="PHD"/>
    <property type="match status" value="1"/>
</dbReference>
<dbReference type="InterPro" id="IPR001965">
    <property type="entry name" value="Znf_PHD"/>
</dbReference>
<dbReference type="GO" id="GO:0003677">
    <property type="term" value="F:DNA binding"/>
    <property type="evidence" value="ECO:0007669"/>
    <property type="project" value="UniProtKB-UniRule"/>
</dbReference>
<feature type="domain" description="PHD-type" evidence="15">
    <location>
        <begin position="315"/>
        <end position="372"/>
    </location>
</feature>
<evidence type="ECO:0000256" key="2">
    <source>
        <dbReference type="ARBA" id="ARBA00007427"/>
    </source>
</evidence>
<dbReference type="InterPro" id="IPR001356">
    <property type="entry name" value="HD"/>
</dbReference>
<feature type="region of interest" description="Disordered" evidence="14">
    <location>
        <begin position="584"/>
        <end position="699"/>
    </location>
</feature>
<dbReference type="Gene3D" id="1.10.10.60">
    <property type="entry name" value="Homeodomain-like"/>
    <property type="match status" value="1"/>
</dbReference>
<dbReference type="InterPro" id="IPR013083">
    <property type="entry name" value="Znf_RING/FYVE/PHD"/>
</dbReference>
<dbReference type="InterPro" id="IPR019787">
    <property type="entry name" value="Znf_PHD-finger"/>
</dbReference>
<organism evidence="17">
    <name type="scientific">Sesamum radiatum</name>
    <name type="common">Black benniseed</name>
    <dbReference type="NCBI Taxonomy" id="300843"/>
    <lineage>
        <taxon>Eukaryota</taxon>
        <taxon>Viridiplantae</taxon>
        <taxon>Streptophyta</taxon>
        <taxon>Embryophyta</taxon>
        <taxon>Tracheophyta</taxon>
        <taxon>Spermatophyta</taxon>
        <taxon>Magnoliopsida</taxon>
        <taxon>eudicotyledons</taxon>
        <taxon>Gunneridae</taxon>
        <taxon>Pentapetalae</taxon>
        <taxon>asterids</taxon>
        <taxon>lamiids</taxon>
        <taxon>Lamiales</taxon>
        <taxon>Pedaliaceae</taxon>
        <taxon>Sesamum</taxon>
    </lineage>
</organism>
<evidence type="ECO:0000313" key="17">
    <source>
        <dbReference type="EMBL" id="KAL0384277.1"/>
    </source>
</evidence>
<accession>A0AAW2RWI6</accession>
<feature type="DNA-binding region" description="Homeobox" evidence="11">
    <location>
        <begin position="690"/>
        <end position="749"/>
    </location>
</feature>
<feature type="region of interest" description="Disordered" evidence="14">
    <location>
        <begin position="1"/>
        <end position="34"/>
    </location>
</feature>
<dbReference type="SUPFAM" id="SSF57903">
    <property type="entry name" value="FYVE/PHD zinc finger"/>
    <property type="match status" value="1"/>
</dbReference>